<dbReference type="Pfam" id="PF02752">
    <property type="entry name" value="Arrestin_C"/>
    <property type="match status" value="1"/>
</dbReference>
<protein>
    <submittedName>
        <fullName evidence="3">Arrestin domain-containing protein 3 TBP-2-like inducible membrane protein</fullName>
    </submittedName>
</protein>
<dbReference type="InterPro" id="IPR014752">
    <property type="entry name" value="Arrestin-like_C"/>
</dbReference>
<sequence>MNVGDLPPSFSGKHGKIEYTLEANLSRAMKKDKRATASLTLVHNVDPRSDPVLMTPQCKASVKKMLFTSGTVSMDVYTERTAFYQGECIKVVAAIQNKSTRDVRPKYRFYLKQSFFVKGKKKVSTQEIQREVGDAIPPSTSPTVTRILTIPPDMNASILNCAIIKVEYKVVVYLDIKYALDPEIKFPIVILPALKEEEQQHQPAYPVYGSGTSANSYVAGRTSFLQNSYAAGRTNFLQNSTASGPSAPPPSYGKYGLYPSTNFRGKY</sequence>
<dbReference type="STRING" id="240159.A0A4U5UUJ5"/>
<dbReference type="SUPFAM" id="SSF81296">
    <property type="entry name" value="E set domains"/>
    <property type="match status" value="1"/>
</dbReference>
<dbReference type="Proteomes" id="UP000298787">
    <property type="component" value="Chromosome 11"/>
</dbReference>
<accession>A0A4U5UUJ5</accession>
<feature type="domain" description="Arrestin C-terminal-like" evidence="2">
    <location>
        <begin position="68"/>
        <end position="193"/>
    </location>
</feature>
<evidence type="ECO:0000313" key="3">
    <source>
        <dbReference type="EMBL" id="TKS78833.1"/>
    </source>
</evidence>
<dbReference type="GO" id="GO:0005737">
    <property type="term" value="C:cytoplasm"/>
    <property type="evidence" value="ECO:0007669"/>
    <property type="project" value="TreeGrafter"/>
</dbReference>
<dbReference type="Gene3D" id="2.60.40.640">
    <property type="match status" value="2"/>
</dbReference>
<evidence type="ECO:0000259" key="2">
    <source>
        <dbReference type="SMART" id="SM01017"/>
    </source>
</evidence>
<dbReference type="GO" id="GO:0005886">
    <property type="term" value="C:plasma membrane"/>
    <property type="evidence" value="ECO:0007669"/>
    <property type="project" value="TreeGrafter"/>
</dbReference>
<comment type="similarity">
    <text evidence="1">Belongs to the arrestin family.</text>
</comment>
<dbReference type="InterPro" id="IPR011022">
    <property type="entry name" value="Arrestin_C-like"/>
</dbReference>
<dbReference type="AlphaFoldDB" id="A0A4U5UUJ5"/>
<keyword evidence="4" id="KW-1185">Reference proteome</keyword>
<dbReference type="GO" id="GO:0015031">
    <property type="term" value="P:protein transport"/>
    <property type="evidence" value="ECO:0007669"/>
    <property type="project" value="TreeGrafter"/>
</dbReference>
<dbReference type="PANTHER" id="PTHR11188:SF135">
    <property type="entry name" value="ARRESTIN DOMAIN CONTAINING 3-LIKE-RELATED"/>
    <property type="match status" value="1"/>
</dbReference>
<dbReference type="InterPro" id="IPR011021">
    <property type="entry name" value="Arrestin-like_N"/>
</dbReference>
<dbReference type="PANTHER" id="PTHR11188">
    <property type="entry name" value="ARRESTIN DOMAIN CONTAINING PROTEIN"/>
    <property type="match status" value="1"/>
</dbReference>
<dbReference type="GO" id="GO:0007399">
    <property type="term" value="P:nervous system development"/>
    <property type="evidence" value="ECO:0007669"/>
    <property type="project" value="UniProtKB-ARBA"/>
</dbReference>
<organism evidence="3 4">
    <name type="scientific">Collichthys lucidus</name>
    <name type="common">Big head croaker</name>
    <name type="synonym">Sciaena lucida</name>
    <dbReference type="NCBI Taxonomy" id="240159"/>
    <lineage>
        <taxon>Eukaryota</taxon>
        <taxon>Metazoa</taxon>
        <taxon>Chordata</taxon>
        <taxon>Craniata</taxon>
        <taxon>Vertebrata</taxon>
        <taxon>Euteleostomi</taxon>
        <taxon>Actinopterygii</taxon>
        <taxon>Neopterygii</taxon>
        <taxon>Teleostei</taxon>
        <taxon>Neoteleostei</taxon>
        <taxon>Acanthomorphata</taxon>
        <taxon>Eupercaria</taxon>
        <taxon>Sciaenidae</taxon>
        <taxon>Collichthys</taxon>
    </lineage>
</organism>
<dbReference type="Pfam" id="PF00339">
    <property type="entry name" value="Arrestin_N"/>
    <property type="match status" value="1"/>
</dbReference>
<dbReference type="InterPro" id="IPR014756">
    <property type="entry name" value="Ig_E-set"/>
</dbReference>
<proteinExistence type="inferred from homology"/>
<reference evidence="3 4" key="1">
    <citation type="submission" date="2019-01" db="EMBL/GenBank/DDBJ databases">
        <title>Genome Assembly of Collichthys lucidus.</title>
        <authorList>
            <person name="Cai M."/>
            <person name="Xiao S."/>
        </authorList>
    </citation>
    <scope>NUCLEOTIDE SEQUENCE [LARGE SCALE GENOMIC DNA]</scope>
    <source>
        <strain evidence="3">JT15FE1705JMU</strain>
        <tissue evidence="3">Muscle</tissue>
    </source>
</reference>
<gene>
    <name evidence="3" type="ORF">D9C73_012340</name>
</gene>
<evidence type="ECO:0000256" key="1">
    <source>
        <dbReference type="ARBA" id="ARBA00005298"/>
    </source>
</evidence>
<dbReference type="SMART" id="SM01017">
    <property type="entry name" value="Arrestin_C"/>
    <property type="match status" value="1"/>
</dbReference>
<dbReference type="EMBL" id="CM014088">
    <property type="protein sequence ID" value="TKS78833.1"/>
    <property type="molecule type" value="Genomic_DNA"/>
</dbReference>
<dbReference type="InterPro" id="IPR050357">
    <property type="entry name" value="Arrestin_domain-protein"/>
</dbReference>
<evidence type="ECO:0000313" key="4">
    <source>
        <dbReference type="Proteomes" id="UP000298787"/>
    </source>
</evidence>
<name>A0A4U5UUJ5_COLLU</name>